<evidence type="ECO:0000313" key="3">
    <source>
        <dbReference type="EMBL" id="MDT0496001.1"/>
    </source>
</evidence>
<sequence>MEPVLKLEAHTLESLIVEYMPTVTHDGFHIEALQPGQARIRYGVTPDMLRPGNRVSGPSLFAVADIAMYACVLAHIGPQPMAVTSDMTMHFLRGASPADLVCEARLLRLGRRLAVMQATIRSVGDTRVVAEASGSYALPLGHVQAQA</sequence>
<dbReference type="Proteomes" id="UP001254608">
    <property type="component" value="Unassembled WGS sequence"/>
</dbReference>
<keyword evidence="4" id="KW-1185">Reference proteome</keyword>
<accession>A0ABU2WDP7</accession>
<gene>
    <name evidence="3" type="ORF">RM530_01290</name>
</gene>
<dbReference type="InterPro" id="IPR003736">
    <property type="entry name" value="PAAI_dom"/>
</dbReference>
<dbReference type="NCBIfam" id="TIGR00369">
    <property type="entry name" value="unchar_dom_1"/>
    <property type="match status" value="1"/>
</dbReference>
<evidence type="ECO:0000313" key="4">
    <source>
        <dbReference type="Proteomes" id="UP001254608"/>
    </source>
</evidence>
<dbReference type="InterPro" id="IPR029069">
    <property type="entry name" value="HotDog_dom_sf"/>
</dbReference>
<proteinExistence type="predicted"/>
<protein>
    <submittedName>
        <fullName evidence="3">PaaI family thioesterase</fullName>
        <ecNumber evidence="3">3.1.2.-</ecNumber>
    </submittedName>
</protein>
<organism evidence="3 4">
    <name type="scientific">Banduia mediterranea</name>
    <dbReference type="NCBI Taxonomy" id="3075609"/>
    <lineage>
        <taxon>Bacteria</taxon>
        <taxon>Pseudomonadati</taxon>
        <taxon>Pseudomonadota</taxon>
        <taxon>Gammaproteobacteria</taxon>
        <taxon>Nevskiales</taxon>
        <taxon>Algiphilaceae</taxon>
        <taxon>Banduia</taxon>
    </lineage>
</organism>
<name>A0ABU2WDP7_9GAMM</name>
<evidence type="ECO:0000256" key="1">
    <source>
        <dbReference type="ARBA" id="ARBA00022801"/>
    </source>
</evidence>
<dbReference type="EMBL" id="JAVRIC010000001">
    <property type="protein sequence ID" value="MDT0496001.1"/>
    <property type="molecule type" value="Genomic_DNA"/>
</dbReference>
<dbReference type="SUPFAM" id="SSF54637">
    <property type="entry name" value="Thioesterase/thiol ester dehydrase-isomerase"/>
    <property type="match status" value="1"/>
</dbReference>
<comment type="caution">
    <text evidence="3">The sequence shown here is derived from an EMBL/GenBank/DDBJ whole genome shotgun (WGS) entry which is preliminary data.</text>
</comment>
<dbReference type="Gene3D" id="3.10.129.10">
    <property type="entry name" value="Hotdog Thioesterase"/>
    <property type="match status" value="1"/>
</dbReference>
<dbReference type="GO" id="GO:0016787">
    <property type="term" value="F:hydrolase activity"/>
    <property type="evidence" value="ECO:0007669"/>
    <property type="project" value="UniProtKB-KW"/>
</dbReference>
<dbReference type="EC" id="3.1.2.-" evidence="3"/>
<dbReference type="RefSeq" id="WP_311363392.1">
    <property type="nucleotide sequence ID" value="NZ_JAVRIC010000001.1"/>
</dbReference>
<dbReference type="PANTHER" id="PTHR42856">
    <property type="entry name" value="ACYL-COENZYME A THIOESTERASE PAAI"/>
    <property type="match status" value="1"/>
</dbReference>
<dbReference type="InterPro" id="IPR006683">
    <property type="entry name" value="Thioestr_dom"/>
</dbReference>
<keyword evidence="1 3" id="KW-0378">Hydrolase</keyword>
<dbReference type="CDD" id="cd03443">
    <property type="entry name" value="PaaI_thioesterase"/>
    <property type="match status" value="1"/>
</dbReference>
<evidence type="ECO:0000259" key="2">
    <source>
        <dbReference type="Pfam" id="PF03061"/>
    </source>
</evidence>
<dbReference type="InterPro" id="IPR052723">
    <property type="entry name" value="Acyl-CoA_thioesterase_PaaI"/>
</dbReference>
<feature type="domain" description="Thioesterase" evidence="2">
    <location>
        <begin position="54"/>
        <end position="127"/>
    </location>
</feature>
<reference evidence="3 4" key="1">
    <citation type="submission" date="2023-09" db="EMBL/GenBank/DDBJ databases">
        <authorList>
            <person name="Rey-Velasco X."/>
        </authorList>
    </citation>
    <scope>NUCLEOTIDE SEQUENCE [LARGE SCALE GENOMIC DNA]</scope>
    <source>
        <strain evidence="3 4">W345</strain>
    </source>
</reference>
<dbReference type="PANTHER" id="PTHR42856:SF1">
    <property type="entry name" value="ACYL-COENZYME A THIOESTERASE PAAI"/>
    <property type="match status" value="1"/>
</dbReference>
<dbReference type="Pfam" id="PF03061">
    <property type="entry name" value="4HBT"/>
    <property type="match status" value="1"/>
</dbReference>